<proteinExistence type="predicted"/>
<evidence type="ECO:0000313" key="1">
    <source>
        <dbReference type="EMBL" id="MFC5474891.1"/>
    </source>
</evidence>
<comment type="caution">
    <text evidence="1">The sequence shown here is derived from an EMBL/GenBank/DDBJ whole genome shotgun (WGS) entry which is preliminary data.</text>
</comment>
<accession>A0ABW0MD45</accession>
<evidence type="ECO:0008006" key="3">
    <source>
        <dbReference type="Google" id="ProtNLM"/>
    </source>
</evidence>
<gene>
    <name evidence="1" type="ORF">ACFPM8_13090</name>
</gene>
<dbReference type="EMBL" id="JBHSMT010000023">
    <property type="protein sequence ID" value="MFC5474891.1"/>
    <property type="molecule type" value="Genomic_DNA"/>
</dbReference>
<evidence type="ECO:0000313" key="2">
    <source>
        <dbReference type="Proteomes" id="UP001596045"/>
    </source>
</evidence>
<name>A0ABW0MD45_9BURK</name>
<protein>
    <recommendedName>
        <fullName evidence="3">Restriction endonuclease type IV Mrr domain-containing protein</fullName>
    </recommendedName>
</protein>
<dbReference type="Proteomes" id="UP001596045">
    <property type="component" value="Unassembled WGS sequence"/>
</dbReference>
<organism evidence="1 2">
    <name type="scientific">Paraherbaspirillum soli</name>
    <dbReference type="NCBI Taxonomy" id="631222"/>
    <lineage>
        <taxon>Bacteria</taxon>
        <taxon>Pseudomonadati</taxon>
        <taxon>Pseudomonadota</taxon>
        <taxon>Betaproteobacteria</taxon>
        <taxon>Burkholderiales</taxon>
        <taxon>Oxalobacteraceae</taxon>
        <taxon>Paraherbaspirillum</taxon>
    </lineage>
</organism>
<sequence length="176" mass="19896">MAALAESLVDEWLNRQGFFTVRGLKRGVDEIDLLAVRPSGTSFEAWHVEVQASFRPISYISKIPKELVATFGASGTSAKHRPPEVLRSCVKAWVQGKYLSSKKCKMREEAWQSLAWKFFLVHAEMRWQEELDCIAEAGITLLPLLQVLEELRNQKQGLLRGGAGTDIAELIEYFTK</sequence>
<reference evidence="2" key="1">
    <citation type="journal article" date="2019" name="Int. J. Syst. Evol. Microbiol.">
        <title>The Global Catalogue of Microorganisms (GCM) 10K type strain sequencing project: providing services to taxonomists for standard genome sequencing and annotation.</title>
        <authorList>
            <consortium name="The Broad Institute Genomics Platform"/>
            <consortium name="The Broad Institute Genome Sequencing Center for Infectious Disease"/>
            <person name="Wu L."/>
            <person name="Ma J."/>
        </authorList>
    </citation>
    <scope>NUCLEOTIDE SEQUENCE [LARGE SCALE GENOMIC DNA]</scope>
    <source>
        <strain evidence="2">JCM 17066</strain>
    </source>
</reference>
<dbReference type="RefSeq" id="WP_378997998.1">
    <property type="nucleotide sequence ID" value="NZ_JBHSMT010000023.1"/>
</dbReference>
<keyword evidence="2" id="KW-1185">Reference proteome</keyword>